<dbReference type="Pfam" id="PF00643">
    <property type="entry name" value="zf-B_box"/>
    <property type="match status" value="1"/>
</dbReference>
<evidence type="ECO:0000313" key="7">
    <source>
        <dbReference type="Ensembl" id="ENSFCTP00005013699.1"/>
    </source>
</evidence>
<dbReference type="PRINTS" id="PR01407">
    <property type="entry name" value="BUTYPHLNCDUF"/>
</dbReference>
<dbReference type="InterPro" id="IPR013320">
    <property type="entry name" value="ConA-like_dom_sf"/>
</dbReference>
<dbReference type="PROSITE" id="PS50188">
    <property type="entry name" value="B302_SPRY"/>
    <property type="match status" value="1"/>
</dbReference>
<reference evidence="7" key="3">
    <citation type="submission" date="2025-09" db="UniProtKB">
        <authorList>
            <consortium name="Ensembl"/>
        </authorList>
    </citation>
    <scope>IDENTIFICATION</scope>
    <source>
        <strain evidence="7">breed Abyssinian</strain>
    </source>
</reference>
<evidence type="ECO:0000256" key="2">
    <source>
        <dbReference type="ARBA" id="ARBA00022833"/>
    </source>
</evidence>
<feature type="compositionally biased region" description="Basic and acidic residues" evidence="4">
    <location>
        <begin position="27"/>
        <end position="37"/>
    </location>
</feature>
<keyword evidence="1 3" id="KW-0863">Zinc-finger</keyword>
<dbReference type="GeneID" id="101099545"/>
<feature type="region of interest" description="Disordered" evidence="4">
    <location>
        <begin position="24"/>
        <end position="61"/>
    </location>
</feature>
<evidence type="ECO:0000259" key="6">
    <source>
        <dbReference type="PROSITE" id="PS50188"/>
    </source>
</evidence>
<reference evidence="7" key="2">
    <citation type="submission" date="2025-08" db="UniProtKB">
        <authorList>
            <consortium name="Ensembl"/>
        </authorList>
    </citation>
    <scope>IDENTIFICATION</scope>
    <source>
        <strain evidence="7">breed Abyssinian</strain>
    </source>
</reference>
<reference evidence="7 8" key="1">
    <citation type="submission" date="2021-02" db="EMBL/GenBank/DDBJ databases">
        <title>Safari Cat Assemblies.</title>
        <authorList>
            <person name="Bredemeyer K.R."/>
            <person name="Murphy W.J."/>
        </authorList>
    </citation>
    <scope>NUCLEOTIDE SEQUENCE [LARGE SCALE GENOMIC DNA]</scope>
</reference>
<accession>A0ABI7WTT5</accession>
<dbReference type="InterPro" id="IPR043136">
    <property type="entry name" value="B30.2/SPRY_sf"/>
</dbReference>
<dbReference type="SUPFAM" id="SSF57845">
    <property type="entry name" value="B-box zinc-binding domain"/>
    <property type="match status" value="1"/>
</dbReference>
<dbReference type="Gene3D" id="3.30.160.60">
    <property type="entry name" value="Classic Zinc Finger"/>
    <property type="match status" value="1"/>
</dbReference>
<evidence type="ECO:0000259" key="5">
    <source>
        <dbReference type="PROSITE" id="PS50119"/>
    </source>
</evidence>
<dbReference type="Ensembl" id="ENSFCTT00005020853.1">
    <property type="protein sequence ID" value="ENSFCTP00005013699.1"/>
    <property type="gene ID" value="ENSFCTG00005007502.1"/>
</dbReference>
<organism evidence="7 8">
    <name type="scientific">Felis catus</name>
    <name type="common">Cat</name>
    <name type="synonym">Felis silvestris catus</name>
    <dbReference type="NCBI Taxonomy" id="9685"/>
    <lineage>
        <taxon>Eukaryota</taxon>
        <taxon>Metazoa</taxon>
        <taxon>Chordata</taxon>
        <taxon>Craniata</taxon>
        <taxon>Vertebrata</taxon>
        <taxon>Euteleostomi</taxon>
        <taxon>Mammalia</taxon>
        <taxon>Eutheria</taxon>
        <taxon>Laurasiatheria</taxon>
        <taxon>Carnivora</taxon>
        <taxon>Feliformia</taxon>
        <taxon>Felidae</taxon>
        <taxon>Felinae</taxon>
        <taxon>Felis</taxon>
    </lineage>
</organism>
<dbReference type="InterPro" id="IPR000315">
    <property type="entry name" value="Znf_B-box"/>
</dbReference>
<dbReference type="InterPro" id="IPR003879">
    <property type="entry name" value="Butyrophylin_SPRY"/>
</dbReference>
<dbReference type="Pfam" id="PF00622">
    <property type="entry name" value="SPRY"/>
    <property type="match status" value="1"/>
</dbReference>
<evidence type="ECO:0000256" key="3">
    <source>
        <dbReference type="PROSITE-ProRule" id="PRU00024"/>
    </source>
</evidence>
<keyword evidence="2" id="KW-0862">Zinc</keyword>
<dbReference type="PROSITE" id="PS50119">
    <property type="entry name" value="ZF_BBOX"/>
    <property type="match status" value="1"/>
</dbReference>
<evidence type="ECO:0000313" key="8">
    <source>
        <dbReference type="Proteomes" id="UP000823872"/>
    </source>
</evidence>
<dbReference type="GeneTree" id="ENSGT00940000162029"/>
<gene>
    <name evidence="7" type="primary">TRIML2</name>
</gene>
<dbReference type="InterPro" id="IPR006574">
    <property type="entry name" value="PRY"/>
</dbReference>
<dbReference type="SMART" id="SM00336">
    <property type="entry name" value="BBOX"/>
    <property type="match status" value="1"/>
</dbReference>
<evidence type="ECO:0000256" key="4">
    <source>
        <dbReference type="SAM" id="MobiDB-lite"/>
    </source>
</evidence>
<protein>
    <submittedName>
        <fullName evidence="7">Tripartite motif family like 2</fullName>
    </submittedName>
</protein>
<dbReference type="SUPFAM" id="SSF49899">
    <property type="entry name" value="Concanavalin A-like lectins/glucanases"/>
    <property type="match status" value="1"/>
</dbReference>
<dbReference type="SMART" id="SM00449">
    <property type="entry name" value="SPRY"/>
    <property type="match status" value="1"/>
</dbReference>
<dbReference type="PANTHER" id="PTHR24103">
    <property type="entry name" value="E3 UBIQUITIN-PROTEIN LIGASE TRIM"/>
    <property type="match status" value="1"/>
</dbReference>
<dbReference type="InterPro" id="IPR003877">
    <property type="entry name" value="SPRY_dom"/>
</dbReference>
<sequence length="536" mass="60141">MKFSSYLNTCGKDRLLNNWFGTSEGSHLGKKEEKDKVGSLPSSTLGLPVTPGDQHSPGRRLDSVESHNLTMPADSCSVQGGIPRQKVHLGTPARMSRRLSSQLQRKFPEDLYCEKHLELVQLFCVDDQILLCGQCFHSQEHENHSVCGVQEAAGVYRKLFQEILNTLKEKLEVAKSILADEQERMVMIQGEEQDFKEMIESEYRIRFRLMVEEMNFQSLQDCVFNPKLREDHLNQVLAFATELKGQSQETLQRLNDLGKENMNKLKESEGRLSGHICSLQKMTVELEKKCGKYTLMVLQNAGSSLIRSESLLLQCLEQAQITDLSLCQVTGMSRMLKVLQRAVTLDPKTANPFLVLSEDLRSMHLRNVQQDVPRSPERFVFSATVLGVESFTSGRHYWEVDVEKATKWQLGVSEDSASRHGDLPTASGNKALLMGSLMGTNYTFWAFPPLKRVSLRGEQMHKVGVFLDCESGHISFYDVANRSLIYNFSSLTFQGALRPIFSLCIPSGVTNSDSLSICLPPVSSCDVTVSPQSSLA</sequence>
<dbReference type="RefSeq" id="XP_044911182.1">
    <property type="nucleotide sequence ID" value="XM_045055247.1"/>
</dbReference>
<feature type="domain" description="B30.2/SPRY" evidence="6">
    <location>
        <begin position="322"/>
        <end position="524"/>
    </location>
</feature>
<dbReference type="InterPro" id="IPR001870">
    <property type="entry name" value="B30.2/SPRY"/>
</dbReference>
<proteinExistence type="predicted"/>
<keyword evidence="8" id="KW-1185">Reference proteome</keyword>
<keyword evidence="1 3" id="KW-0479">Metal-binding</keyword>
<evidence type="ECO:0000256" key="1">
    <source>
        <dbReference type="ARBA" id="ARBA00022771"/>
    </source>
</evidence>
<feature type="domain" description="B box-type" evidence="5">
    <location>
        <begin position="108"/>
        <end position="149"/>
    </location>
</feature>
<dbReference type="SMART" id="SM00589">
    <property type="entry name" value="PRY"/>
    <property type="match status" value="1"/>
</dbReference>
<name>A0ABI7WTT5_FELCA</name>
<dbReference type="Proteomes" id="UP000823872">
    <property type="component" value="Chromosome B1"/>
</dbReference>
<dbReference type="Pfam" id="PF13765">
    <property type="entry name" value="PRY"/>
    <property type="match status" value="1"/>
</dbReference>
<dbReference type="InterPro" id="IPR050143">
    <property type="entry name" value="TRIM/RBCC"/>
</dbReference>
<dbReference type="Gene3D" id="2.60.120.920">
    <property type="match status" value="1"/>
</dbReference>
<dbReference type="CDD" id="cd13733">
    <property type="entry name" value="SPRY_PRY_C-I_1"/>
    <property type="match status" value="1"/>
</dbReference>